<dbReference type="EMBL" id="NBNE01011985">
    <property type="protein sequence ID" value="OWY96183.1"/>
    <property type="molecule type" value="Genomic_DNA"/>
</dbReference>
<comment type="cofactor">
    <cofactor evidence="1">
        <name>a divalent metal cation</name>
        <dbReference type="ChEBI" id="CHEBI:60240"/>
    </cofactor>
</comment>
<proteinExistence type="predicted"/>
<name>A0A225UT75_9STRA</name>
<dbReference type="Proteomes" id="UP000198211">
    <property type="component" value="Unassembled WGS sequence"/>
</dbReference>
<dbReference type="InterPro" id="IPR027806">
    <property type="entry name" value="HARBI1_dom"/>
</dbReference>
<evidence type="ECO:0000313" key="4">
    <source>
        <dbReference type="EMBL" id="OWY96183.1"/>
    </source>
</evidence>
<dbReference type="Pfam" id="PF13359">
    <property type="entry name" value="DDE_Tnp_4"/>
    <property type="match status" value="1"/>
</dbReference>
<evidence type="ECO:0000256" key="1">
    <source>
        <dbReference type="ARBA" id="ARBA00001968"/>
    </source>
</evidence>
<gene>
    <name evidence="4" type="ORF">PHMEG_00033615</name>
</gene>
<comment type="caution">
    <text evidence="4">The sequence shown here is derived from an EMBL/GenBank/DDBJ whole genome shotgun (WGS) entry which is preliminary data.</text>
</comment>
<dbReference type="OrthoDB" id="2415966at2759"/>
<keyword evidence="2" id="KW-0479">Metal-binding</keyword>
<organism evidence="4 5">
    <name type="scientific">Phytophthora megakarya</name>
    <dbReference type="NCBI Taxonomy" id="4795"/>
    <lineage>
        <taxon>Eukaryota</taxon>
        <taxon>Sar</taxon>
        <taxon>Stramenopiles</taxon>
        <taxon>Oomycota</taxon>
        <taxon>Peronosporomycetes</taxon>
        <taxon>Peronosporales</taxon>
        <taxon>Peronosporaceae</taxon>
        <taxon>Phytophthora</taxon>
    </lineage>
</organism>
<dbReference type="AlphaFoldDB" id="A0A225UT75"/>
<feature type="non-terminal residue" evidence="4">
    <location>
        <position position="1"/>
    </location>
</feature>
<dbReference type="PANTHER" id="PTHR34615:SF1">
    <property type="entry name" value="PX DOMAIN-CONTAINING PROTEIN"/>
    <property type="match status" value="1"/>
</dbReference>
<evidence type="ECO:0000259" key="3">
    <source>
        <dbReference type="Pfam" id="PF13359"/>
    </source>
</evidence>
<reference evidence="5" key="1">
    <citation type="submission" date="2017-03" db="EMBL/GenBank/DDBJ databases">
        <title>Phytopthora megakarya and P. palmivora, two closely related causual agents of cacao black pod achieved similar genome size and gene model numbers by different mechanisms.</title>
        <authorList>
            <person name="Ali S."/>
            <person name="Shao J."/>
            <person name="Larry D.J."/>
            <person name="Kronmiller B."/>
            <person name="Shen D."/>
            <person name="Strem M.D."/>
            <person name="Melnick R.L."/>
            <person name="Guiltinan M.J."/>
            <person name="Tyler B.M."/>
            <person name="Meinhardt L.W."/>
            <person name="Bailey B.A."/>
        </authorList>
    </citation>
    <scope>NUCLEOTIDE SEQUENCE [LARGE SCALE GENOMIC DNA]</scope>
    <source>
        <strain evidence="5">zdho120</strain>
    </source>
</reference>
<dbReference type="PANTHER" id="PTHR34615">
    <property type="entry name" value="PX DOMAIN-CONTAINING PROTEIN"/>
    <property type="match status" value="1"/>
</dbReference>
<evidence type="ECO:0000313" key="5">
    <source>
        <dbReference type="Proteomes" id="UP000198211"/>
    </source>
</evidence>
<evidence type="ECO:0000256" key="2">
    <source>
        <dbReference type="ARBA" id="ARBA00022723"/>
    </source>
</evidence>
<protein>
    <recommendedName>
        <fullName evidence="3">DDE Tnp4 domain-containing protein</fullName>
    </recommendedName>
</protein>
<dbReference type="STRING" id="4795.A0A225UT75"/>
<keyword evidence="5" id="KW-1185">Reference proteome</keyword>
<feature type="domain" description="DDE Tnp4" evidence="3">
    <location>
        <begin position="206"/>
        <end position="349"/>
    </location>
</feature>
<accession>A0A225UT75</accession>
<dbReference type="GO" id="GO:0046872">
    <property type="term" value="F:metal ion binding"/>
    <property type="evidence" value="ECO:0007669"/>
    <property type="project" value="UniProtKB-KW"/>
</dbReference>
<sequence length="374" mass="42218">MPQPVSARILLAGQFLEGHDHAVDAFMMLCMNAVERPLIPDVRFDLDTYPDANADEDFRFTCSDLKQLAGAMNVPHVFITAAADRVFGVEALAMLCYRLSYPGKLSRVRKLFGRSDPSCSRIITERYCFLDNEWKTTLFFNDRVYAERHVAYVEAVTNKTNGVVDKASMFLDGTKGFICRPGKRKRRLLAVQTALDCIPVGDRENLQKVCYSGHKRRHCLNYQGVCTPDGLCISSYEPLEGRLHDSTMLCESILLDYLATHPVLSPLNIVIYGDPAYGIDEMLCSPFQNAAVRSNEKHFNELMSKNRVSIEWMFGIVKRKWAFLDWNKKHKLLLTPVARMVRVAVLLTNAATCMQGGNQISLQHLVNISASQPI</sequence>